<name>A0A6G9ABI3_9BRAD</name>
<dbReference type="PANTHER" id="PTHR38340">
    <property type="entry name" value="S-LAYER PROTEIN"/>
    <property type="match status" value="1"/>
</dbReference>
<gene>
    <name evidence="5" type="ORF">HAV00_27845</name>
</gene>
<dbReference type="PANTHER" id="PTHR38340:SF1">
    <property type="entry name" value="S-LAYER PROTEIN"/>
    <property type="match status" value="1"/>
</dbReference>
<comment type="subcellular location">
    <subcellularLocation>
        <location evidence="1">Secreted</location>
    </subcellularLocation>
</comment>
<evidence type="ECO:0000256" key="1">
    <source>
        <dbReference type="ARBA" id="ARBA00004613"/>
    </source>
</evidence>
<organism evidence="5 6">
    <name type="scientific">Bradyrhizobium symbiodeficiens</name>
    <dbReference type="NCBI Taxonomy" id="1404367"/>
    <lineage>
        <taxon>Bacteria</taxon>
        <taxon>Pseudomonadati</taxon>
        <taxon>Pseudomonadota</taxon>
        <taxon>Alphaproteobacteria</taxon>
        <taxon>Hyphomicrobiales</taxon>
        <taxon>Nitrobacteraceae</taxon>
        <taxon>Bradyrhizobium</taxon>
    </lineage>
</organism>
<proteinExistence type="predicted"/>
<dbReference type="InterPro" id="IPR001343">
    <property type="entry name" value="Hemolysn_Ca-bd"/>
</dbReference>
<accession>A0A6G9ABI3</accession>
<dbReference type="PRINTS" id="PR00313">
    <property type="entry name" value="CABNDNGRPT"/>
</dbReference>
<feature type="region of interest" description="Disordered" evidence="3">
    <location>
        <begin position="58"/>
        <end position="97"/>
    </location>
</feature>
<evidence type="ECO:0000256" key="2">
    <source>
        <dbReference type="ARBA" id="ARBA00022525"/>
    </source>
</evidence>
<dbReference type="SUPFAM" id="SSF51120">
    <property type="entry name" value="beta-Roll"/>
    <property type="match status" value="3"/>
</dbReference>
<feature type="region of interest" description="Disordered" evidence="3">
    <location>
        <begin position="137"/>
        <end position="204"/>
    </location>
</feature>
<dbReference type="EMBL" id="CP050066">
    <property type="protein sequence ID" value="QIP09820.1"/>
    <property type="molecule type" value="Genomic_DNA"/>
</dbReference>
<feature type="region of interest" description="Disordered" evidence="3">
    <location>
        <begin position="1"/>
        <end position="27"/>
    </location>
</feature>
<feature type="compositionally biased region" description="Basic and acidic residues" evidence="3">
    <location>
        <begin position="16"/>
        <end position="27"/>
    </location>
</feature>
<evidence type="ECO:0000259" key="4">
    <source>
        <dbReference type="Pfam" id="PF17892"/>
    </source>
</evidence>
<sequence>MITVQALKPKAPPSQSRKEDYVEKEPEKKGILPIAFLLLLTAFATYLKTFLPTTVEAHEDRQNDRDDGAKDESDGPAEEASVADAEDATTDKVEHAGKSSDNVVPIRIVLPQEISEFLANDSPALDFNGLERPVQVRVDTGPLGDPIRATNDNRPQSASVDGAGASGGGGGGGGGNDKPRGPNPFDPTPDPDLDIDPHRNRAPRISGPVHLRNVIGCEALTISLLALLSGANDPDGDTMRIVNLSANSGAITQAQDGSWVFARDEGMLGEVTLTYTITDGFASVVQTAYFSVIEAPPIIGTAADDNLLGTQCADRIDGRDGDDNIDARQGNDTIVAGLGDDHIVAGSGNDIVYAGEGNDLVFAGAGNDLVFGGAGYDSLHGEDGDDTILGEDGDDVISGGGGADILIGGAGDDIIQGDAGNDTLDGGSGNDSLAGGVGDDVIIAAGGDDSLFGGAGNDMLADGLGSDRAQGDAGDDHFLVAADAANDTYDGGTGEDTLDYSTATLSVTVDVAGGTADGLDVGHDLIAAFEKIITGSGDDHIVAGSNSISMTGGNGDDTFEFKRTGEDDQAMTIRKITDFTVGDRIVAATYEISVLREDDLDETISDMFDDVYLSTTGDQRPVRFRFEEADSSKMTLVDVRDRPGTDEFFTIQVEGHHQLQFTVAVS</sequence>
<dbReference type="InterPro" id="IPR050557">
    <property type="entry name" value="RTX_toxin/Mannuronan_C5-epim"/>
</dbReference>
<dbReference type="InterPro" id="IPR041690">
    <property type="entry name" value="Cadherin_5"/>
</dbReference>
<dbReference type="GO" id="GO:0005509">
    <property type="term" value="F:calcium ion binding"/>
    <property type="evidence" value="ECO:0007669"/>
    <property type="project" value="InterPro"/>
</dbReference>
<dbReference type="InterPro" id="IPR018511">
    <property type="entry name" value="Hemolysin-typ_Ca-bd_CS"/>
</dbReference>
<dbReference type="InterPro" id="IPR011049">
    <property type="entry name" value="Serralysin-like_metalloprot_C"/>
</dbReference>
<keyword evidence="2" id="KW-0964">Secreted</keyword>
<protein>
    <submittedName>
        <fullName evidence="5">Cadherin-like domain-containing protein</fullName>
    </submittedName>
</protein>
<feature type="compositionally biased region" description="Gly residues" evidence="3">
    <location>
        <begin position="164"/>
        <end position="176"/>
    </location>
</feature>
<feature type="domain" description="Cadherin-like" evidence="4">
    <location>
        <begin position="200"/>
        <end position="288"/>
    </location>
</feature>
<evidence type="ECO:0000313" key="6">
    <source>
        <dbReference type="Proteomes" id="UP000500895"/>
    </source>
</evidence>
<evidence type="ECO:0000313" key="5">
    <source>
        <dbReference type="EMBL" id="QIP09820.1"/>
    </source>
</evidence>
<dbReference type="RefSeq" id="WP_166469352.1">
    <property type="nucleotide sequence ID" value="NZ_CP050066.2"/>
</dbReference>
<feature type="compositionally biased region" description="Basic and acidic residues" evidence="3">
    <location>
        <begin position="58"/>
        <end position="73"/>
    </location>
</feature>
<reference evidence="5 6" key="1">
    <citation type="journal article" date="2020" name="Int. J. Syst. Evol. Microbiol.">
        <title>Description and complete genome sequences of Bradyrhizobium symbiodeficiens sp. nov., a non-symbiotic bacterium associated with legumes native to Canada.</title>
        <authorList>
            <person name="Bromfield E.S.P."/>
            <person name="Cloutier S."/>
            <person name="Nguyen H.D.T."/>
        </authorList>
    </citation>
    <scope>NUCLEOTIDE SEQUENCE [LARGE SCALE GENOMIC DNA]</scope>
    <source>
        <strain evidence="5 6">101S1MB</strain>
    </source>
</reference>
<dbReference type="Proteomes" id="UP000500895">
    <property type="component" value="Chromosome"/>
</dbReference>
<dbReference type="Pfam" id="PF00353">
    <property type="entry name" value="HemolysinCabind"/>
    <property type="match status" value="4"/>
</dbReference>
<evidence type="ECO:0000256" key="3">
    <source>
        <dbReference type="SAM" id="MobiDB-lite"/>
    </source>
</evidence>
<dbReference type="GO" id="GO:0005576">
    <property type="term" value="C:extracellular region"/>
    <property type="evidence" value="ECO:0007669"/>
    <property type="project" value="UniProtKB-SubCell"/>
</dbReference>
<dbReference type="PROSITE" id="PS00330">
    <property type="entry name" value="HEMOLYSIN_CALCIUM"/>
    <property type="match status" value="2"/>
</dbReference>
<dbReference type="Gene3D" id="2.150.10.10">
    <property type="entry name" value="Serralysin-like metalloprotease, C-terminal"/>
    <property type="match status" value="5"/>
</dbReference>
<feature type="compositionally biased region" description="Polar residues" evidence="3">
    <location>
        <begin position="150"/>
        <end position="159"/>
    </location>
</feature>
<dbReference type="AlphaFoldDB" id="A0A6G9ABI3"/>
<dbReference type="Pfam" id="PF17892">
    <property type="entry name" value="Cadherin_5"/>
    <property type="match status" value="1"/>
</dbReference>